<evidence type="ECO:0000313" key="1">
    <source>
        <dbReference type="EMBL" id="MDP9651695.1"/>
    </source>
</evidence>
<organism evidence="1 2">
    <name type="scientific">Paraburkholderia caledonica</name>
    <dbReference type="NCBI Taxonomy" id="134536"/>
    <lineage>
        <taxon>Bacteria</taxon>
        <taxon>Pseudomonadati</taxon>
        <taxon>Pseudomonadota</taxon>
        <taxon>Betaproteobacteria</taxon>
        <taxon>Burkholderiales</taxon>
        <taxon>Burkholderiaceae</taxon>
        <taxon>Paraburkholderia</taxon>
    </lineage>
</organism>
<dbReference type="RefSeq" id="WP_392396245.1">
    <property type="nucleotide sequence ID" value="NZ_JAURTK010000027.1"/>
</dbReference>
<dbReference type="EMBL" id="JAURTK010000027">
    <property type="protein sequence ID" value="MDP9651695.1"/>
    <property type="molecule type" value="Genomic_DNA"/>
</dbReference>
<gene>
    <name evidence="1" type="ORF">J2793_007170</name>
</gene>
<reference evidence="1" key="1">
    <citation type="submission" date="2023-07" db="EMBL/GenBank/DDBJ databases">
        <title>Sorghum-associated microbial communities from plants grown in Nebraska, USA.</title>
        <authorList>
            <person name="Schachtman D."/>
        </authorList>
    </citation>
    <scope>NUCLEOTIDE SEQUENCE</scope>
    <source>
        <strain evidence="1">DS1061</strain>
    </source>
</reference>
<protein>
    <recommendedName>
        <fullName evidence="3">Prophage protein</fullName>
    </recommendedName>
</protein>
<evidence type="ECO:0000313" key="2">
    <source>
        <dbReference type="Proteomes" id="UP001229486"/>
    </source>
</evidence>
<evidence type="ECO:0008006" key="3">
    <source>
        <dbReference type="Google" id="ProtNLM"/>
    </source>
</evidence>
<proteinExistence type="predicted"/>
<name>A0AB73IP44_9BURK</name>
<dbReference type="AlphaFoldDB" id="A0AB73IP44"/>
<dbReference type="Proteomes" id="UP001229486">
    <property type="component" value="Unassembled WGS sequence"/>
</dbReference>
<accession>A0AB73IP44</accession>
<sequence length="82" mass="9178">MIQTTDRRLELALTEARNINEAANEELGYLKAVMAAITLMAEQDSHGNKVEIVALAKCAHWIAENLESNVDYFCDRMSGEVH</sequence>
<comment type="caution">
    <text evidence="1">The sequence shown here is derived from an EMBL/GenBank/DDBJ whole genome shotgun (WGS) entry which is preliminary data.</text>
</comment>